<comment type="caution">
    <text evidence="1">The sequence shown here is derived from an EMBL/GenBank/DDBJ whole genome shotgun (WGS) entry which is preliminary data.</text>
</comment>
<protein>
    <submittedName>
        <fullName evidence="1">Uncharacterized protein</fullName>
    </submittedName>
</protein>
<keyword evidence="2" id="KW-1185">Reference proteome</keyword>
<accession>A0A1Q5UFG5</accession>
<evidence type="ECO:0000313" key="2">
    <source>
        <dbReference type="Proteomes" id="UP000186955"/>
    </source>
</evidence>
<gene>
    <name evidence="1" type="ORF">PENSUB_3243</name>
</gene>
<reference evidence="1 2" key="1">
    <citation type="submission" date="2016-10" db="EMBL/GenBank/DDBJ databases">
        <title>Genome sequence of the ascomycete fungus Penicillium subrubescens.</title>
        <authorList>
            <person name="De Vries R.P."/>
            <person name="Peng M."/>
            <person name="Dilokpimol A."/>
            <person name="Hilden K."/>
            <person name="Makela M.R."/>
            <person name="Grigoriev I."/>
            <person name="Riley R."/>
            <person name="Granchi Z."/>
        </authorList>
    </citation>
    <scope>NUCLEOTIDE SEQUENCE [LARGE SCALE GENOMIC DNA]</scope>
    <source>
        <strain evidence="1 2">CBS 132785</strain>
    </source>
</reference>
<dbReference type="STRING" id="1316194.A0A1Q5UFG5"/>
<dbReference type="AlphaFoldDB" id="A0A1Q5UFG5"/>
<dbReference type="EMBL" id="MNBE01000293">
    <property type="protein sequence ID" value="OKP11221.1"/>
    <property type="molecule type" value="Genomic_DNA"/>
</dbReference>
<name>A0A1Q5UFG5_9EURO</name>
<sequence length="181" mass="21242">MAYCLWDALKMQELREGTLSDSLLYEAESTLRKLTAFLSTRLCLRWFELSTIINYTGNFEQLLDRIIEALEIPEKENERMWGRLRFLRGWKSAVLQTTPWALLAGRSERFWEETYERPIYIDGDTGYEAMQIAQAWSVKLKMFSTDRRGDAAGSTARYMCPKCLGVMSMKDIRKHQLIECR</sequence>
<proteinExistence type="predicted"/>
<evidence type="ECO:0000313" key="1">
    <source>
        <dbReference type="EMBL" id="OKP11221.1"/>
    </source>
</evidence>
<dbReference type="Proteomes" id="UP000186955">
    <property type="component" value="Unassembled WGS sequence"/>
</dbReference>
<organism evidence="1 2">
    <name type="scientific">Penicillium subrubescens</name>
    <dbReference type="NCBI Taxonomy" id="1316194"/>
    <lineage>
        <taxon>Eukaryota</taxon>
        <taxon>Fungi</taxon>
        <taxon>Dikarya</taxon>
        <taxon>Ascomycota</taxon>
        <taxon>Pezizomycotina</taxon>
        <taxon>Eurotiomycetes</taxon>
        <taxon>Eurotiomycetidae</taxon>
        <taxon>Eurotiales</taxon>
        <taxon>Aspergillaceae</taxon>
        <taxon>Penicillium</taxon>
    </lineage>
</organism>